<dbReference type="Proteomes" id="UP000827976">
    <property type="component" value="Chromosome 18"/>
</dbReference>
<evidence type="ECO:0000313" key="2">
    <source>
        <dbReference type="Proteomes" id="UP000827976"/>
    </source>
</evidence>
<sequence>MALAMRPSFALAASHSTTAAHLFALLAGILTLVWALHYRGGVAIHTDNKDLIINAHPLIMVLGFIIVAGEGIMAYKLPLMRQMQKTIHLMLHMIALTLGIFGVYVAFKYHKETQLSDMTSLHSWLGLVSICLFGIQWLFGFLYFWFPKAPEPTRVVLVPVHAAAGMAVFLTIICTAETGFAQSMPTDTGTLAESRVINFTGLFILIFAVLVCISTAIRRITFY</sequence>
<name>A0ACB7U8G8_DIOAL</name>
<proteinExistence type="predicted"/>
<protein>
    <submittedName>
        <fullName evidence="1">Ascorbate ferrireductase (Transmembrane) protein</fullName>
    </submittedName>
</protein>
<keyword evidence="2" id="KW-1185">Reference proteome</keyword>
<accession>A0ACB7U8G8</accession>
<evidence type="ECO:0000313" key="1">
    <source>
        <dbReference type="EMBL" id="KAH7656612.1"/>
    </source>
</evidence>
<organism evidence="1 2">
    <name type="scientific">Dioscorea alata</name>
    <name type="common">Purple yam</name>
    <dbReference type="NCBI Taxonomy" id="55571"/>
    <lineage>
        <taxon>Eukaryota</taxon>
        <taxon>Viridiplantae</taxon>
        <taxon>Streptophyta</taxon>
        <taxon>Embryophyta</taxon>
        <taxon>Tracheophyta</taxon>
        <taxon>Spermatophyta</taxon>
        <taxon>Magnoliopsida</taxon>
        <taxon>Liliopsida</taxon>
        <taxon>Dioscoreales</taxon>
        <taxon>Dioscoreaceae</taxon>
        <taxon>Dioscorea</taxon>
    </lineage>
</organism>
<dbReference type="EMBL" id="CM037028">
    <property type="protein sequence ID" value="KAH7656612.1"/>
    <property type="molecule type" value="Genomic_DNA"/>
</dbReference>
<comment type="caution">
    <text evidence="1">The sequence shown here is derived from an EMBL/GenBank/DDBJ whole genome shotgun (WGS) entry which is preliminary data.</text>
</comment>
<reference evidence="2" key="1">
    <citation type="journal article" date="2022" name="Nat. Commun.">
        <title>Chromosome evolution and the genetic basis of agronomically important traits in greater yam.</title>
        <authorList>
            <person name="Bredeson J.V."/>
            <person name="Lyons J.B."/>
            <person name="Oniyinde I.O."/>
            <person name="Okereke N.R."/>
            <person name="Kolade O."/>
            <person name="Nnabue I."/>
            <person name="Nwadili C.O."/>
            <person name="Hribova E."/>
            <person name="Parker M."/>
            <person name="Nwogha J."/>
            <person name="Shu S."/>
            <person name="Carlson J."/>
            <person name="Kariba R."/>
            <person name="Muthemba S."/>
            <person name="Knop K."/>
            <person name="Barton G.J."/>
            <person name="Sherwood A.V."/>
            <person name="Lopez-Montes A."/>
            <person name="Asiedu R."/>
            <person name="Jamnadass R."/>
            <person name="Muchugi A."/>
            <person name="Goodstein D."/>
            <person name="Egesi C.N."/>
            <person name="Featherston J."/>
            <person name="Asfaw A."/>
            <person name="Simpson G.G."/>
            <person name="Dolezel J."/>
            <person name="Hendre P.S."/>
            <person name="Van Deynze A."/>
            <person name="Kumar P.L."/>
            <person name="Obidiegwu J.E."/>
            <person name="Bhattacharjee R."/>
            <person name="Rokhsar D.S."/>
        </authorList>
    </citation>
    <scope>NUCLEOTIDE SEQUENCE [LARGE SCALE GENOMIC DNA]</scope>
    <source>
        <strain evidence="2">cv. TDa95/00328</strain>
    </source>
</reference>
<gene>
    <name evidence="1" type="ORF">IHE45_18G085800</name>
</gene>